<accession>A0A7J0G102</accession>
<dbReference type="OrthoDB" id="16820at2759"/>
<evidence type="ECO:0000313" key="3">
    <source>
        <dbReference type="Proteomes" id="UP000585474"/>
    </source>
</evidence>
<name>A0A7J0G102_9ERIC</name>
<dbReference type="Gene3D" id="3.10.180.10">
    <property type="entry name" value="2,3-Dihydroxybiphenyl 1,2-Dioxygenase, domain 1"/>
    <property type="match status" value="1"/>
</dbReference>
<dbReference type="SUPFAM" id="SSF54593">
    <property type="entry name" value="Glyoxalase/Bleomycin resistance protein/Dihydroxybiphenyl dioxygenase"/>
    <property type="match status" value="1"/>
</dbReference>
<dbReference type="Pfam" id="PF00903">
    <property type="entry name" value="Glyoxalase"/>
    <property type="match status" value="1"/>
</dbReference>
<dbReference type="InterPro" id="IPR029068">
    <property type="entry name" value="Glyas_Bleomycin-R_OHBP_Dase"/>
</dbReference>
<comment type="caution">
    <text evidence="2">The sequence shown here is derived from an EMBL/GenBank/DDBJ whole genome shotgun (WGS) entry which is preliminary data.</text>
</comment>
<dbReference type="PANTHER" id="PTHR46142:SF3">
    <property type="entry name" value="F18B13.24 PROTEIN"/>
    <property type="match status" value="1"/>
</dbReference>
<keyword evidence="3" id="KW-1185">Reference proteome</keyword>
<protein>
    <submittedName>
        <fullName evidence="2">Lactoylglutathione lyase</fullName>
    </submittedName>
</protein>
<organism evidence="2 3">
    <name type="scientific">Actinidia rufa</name>
    <dbReference type="NCBI Taxonomy" id="165716"/>
    <lineage>
        <taxon>Eukaryota</taxon>
        <taxon>Viridiplantae</taxon>
        <taxon>Streptophyta</taxon>
        <taxon>Embryophyta</taxon>
        <taxon>Tracheophyta</taxon>
        <taxon>Spermatophyta</taxon>
        <taxon>Magnoliopsida</taxon>
        <taxon>eudicotyledons</taxon>
        <taxon>Gunneridae</taxon>
        <taxon>Pentapetalae</taxon>
        <taxon>asterids</taxon>
        <taxon>Ericales</taxon>
        <taxon>Actinidiaceae</taxon>
        <taxon>Actinidia</taxon>
    </lineage>
</organism>
<dbReference type="AlphaFoldDB" id="A0A7J0G102"/>
<dbReference type="PANTHER" id="PTHR46142">
    <property type="match status" value="1"/>
</dbReference>
<keyword evidence="2" id="KW-0456">Lyase</keyword>
<dbReference type="EMBL" id="BJWL01000016">
    <property type="protein sequence ID" value="GFZ04088.1"/>
    <property type="molecule type" value="Genomic_DNA"/>
</dbReference>
<gene>
    <name evidence="2" type="ORF">Acr_16g0007120</name>
</gene>
<dbReference type="GO" id="GO:0016829">
    <property type="term" value="F:lyase activity"/>
    <property type="evidence" value="ECO:0007669"/>
    <property type="project" value="UniProtKB-KW"/>
</dbReference>
<sequence>MKENMGNPLPLTSLNHISIVCRSVEESIRFYTSVLGFVPVRRPGSFNFDGAWLFSYGIGIHLLQAEDPESLHKKSEINPKDNHISFQCESMAAVEKKLKDMGIDYVRQQVEEGGIYVDQLFFHDPDGFMIEICNLRQPPGHPAGRRNGAVVLKGQSTEVAAPAADKSRPAIAPPRFSDPLKLAFVFFIACSSRSSHWPEKWCCRAQGSIYRSCSTSSR</sequence>
<proteinExistence type="predicted"/>
<dbReference type="Proteomes" id="UP000585474">
    <property type="component" value="Unassembled WGS sequence"/>
</dbReference>
<evidence type="ECO:0000313" key="2">
    <source>
        <dbReference type="EMBL" id="GFZ04088.1"/>
    </source>
</evidence>
<dbReference type="InterPro" id="IPR037523">
    <property type="entry name" value="VOC_core"/>
</dbReference>
<feature type="domain" description="VOC" evidence="1">
    <location>
        <begin position="13"/>
        <end position="135"/>
    </location>
</feature>
<dbReference type="PROSITE" id="PS51819">
    <property type="entry name" value="VOC"/>
    <property type="match status" value="1"/>
</dbReference>
<reference evidence="2 3" key="1">
    <citation type="submission" date="2019-07" db="EMBL/GenBank/DDBJ databases">
        <title>De Novo Assembly of kiwifruit Actinidia rufa.</title>
        <authorList>
            <person name="Sugita-Konishi S."/>
            <person name="Sato K."/>
            <person name="Mori E."/>
            <person name="Abe Y."/>
            <person name="Kisaki G."/>
            <person name="Hamano K."/>
            <person name="Suezawa K."/>
            <person name="Otani M."/>
            <person name="Fukuda T."/>
            <person name="Manabe T."/>
            <person name="Gomi K."/>
            <person name="Tabuchi M."/>
            <person name="Akimitsu K."/>
            <person name="Kataoka I."/>
        </authorList>
    </citation>
    <scope>NUCLEOTIDE SEQUENCE [LARGE SCALE GENOMIC DNA]</scope>
    <source>
        <strain evidence="3">cv. Fuchu</strain>
    </source>
</reference>
<dbReference type="CDD" id="cd07245">
    <property type="entry name" value="VOC_like"/>
    <property type="match status" value="1"/>
</dbReference>
<dbReference type="InterPro" id="IPR004360">
    <property type="entry name" value="Glyas_Fos-R_dOase_dom"/>
</dbReference>
<evidence type="ECO:0000259" key="1">
    <source>
        <dbReference type="PROSITE" id="PS51819"/>
    </source>
</evidence>